<sequence length="69" mass="8289">MPRRKLEKENIRKIQKSGNLYTVSIPIELIRKLEWKERQKVVVKKFGKGLSIKDWPTQKKQKNKIKNSK</sequence>
<dbReference type="EMBL" id="MHOJ01000009">
    <property type="protein sequence ID" value="OGZ62824.1"/>
    <property type="molecule type" value="Genomic_DNA"/>
</dbReference>
<evidence type="ECO:0000313" key="3">
    <source>
        <dbReference type="Proteomes" id="UP000178509"/>
    </source>
</evidence>
<organism evidence="2 3">
    <name type="scientific">Candidatus Spechtbacteria bacterium RIFCSPLOWO2_02_FULL_38_8</name>
    <dbReference type="NCBI Taxonomy" id="1802164"/>
    <lineage>
        <taxon>Bacteria</taxon>
        <taxon>Candidatus Spechtiibacteriota</taxon>
    </lineage>
</organism>
<dbReference type="Pfam" id="PF04014">
    <property type="entry name" value="MazE_antitoxin"/>
    <property type="match status" value="1"/>
</dbReference>
<dbReference type="GO" id="GO:0003677">
    <property type="term" value="F:DNA binding"/>
    <property type="evidence" value="ECO:0007669"/>
    <property type="project" value="InterPro"/>
</dbReference>
<feature type="domain" description="SpoVT-AbrB" evidence="1">
    <location>
        <begin position="14"/>
        <end position="49"/>
    </location>
</feature>
<dbReference type="Gene3D" id="2.10.260.10">
    <property type="match status" value="1"/>
</dbReference>
<dbReference type="InterPro" id="IPR007159">
    <property type="entry name" value="SpoVT-AbrB_dom"/>
</dbReference>
<protein>
    <recommendedName>
        <fullName evidence="1">SpoVT-AbrB domain-containing protein</fullName>
    </recommendedName>
</protein>
<evidence type="ECO:0000259" key="1">
    <source>
        <dbReference type="Pfam" id="PF04014"/>
    </source>
</evidence>
<dbReference type="SUPFAM" id="SSF89447">
    <property type="entry name" value="AbrB/MazE/MraZ-like"/>
    <property type="match status" value="1"/>
</dbReference>
<gene>
    <name evidence="2" type="ORF">A3H51_01375</name>
</gene>
<comment type="caution">
    <text evidence="2">The sequence shown here is derived from an EMBL/GenBank/DDBJ whole genome shotgun (WGS) entry which is preliminary data.</text>
</comment>
<dbReference type="Proteomes" id="UP000178509">
    <property type="component" value="Unassembled WGS sequence"/>
</dbReference>
<evidence type="ECO:0000313" key="2">
    <source>
        <dbReference type="EMBL" id="OGZ62824.1"/>
    </source>
</evidence>
<reference evidence="2 3" key="1">
    <citation type="journal article" date="2016" name="Nat. Commun.">
        <title>Thousands of microbial genomes shed light on interconnected biogeochemical processes in an aquifer system.</title>
        <authorList>
            <person name="Anantharaman K."/>
            <person name="Brown C.T."/>
            <person name="Hug L.A."/>
            <person name="Sharon I."/>
            <person name="Castelle C.J."/>
            <person name="Probst A.J."/>
            <person name="Thomas B.C."/>
            <person name="Singh A."/>
            <person name="Wilkins M.J."/>
            <person name="Karaoz U."/>
            <person name="Brodie E.L."/>
            <person name="Williams K.H."/>
            <person name="Hubbard S.S."/>
            <person name="Banfield J.F."/>
        </authorList>
    </citation>
    <scope>NUCLEOTIDE SEQUENCE [LARGE SCALE GENOMIC DNA]</scope>
</reference>
<dbReference type="AlphaFoldDB" id="A0A1G2HJY1"/>
<accession>A0A1G2HJY1</accession>
<name>A0A1G2HJY1_9BACT</name>
<dbReference type="InterPro" id="IPR037914">
    <property type="entry name" value="SpoVT-AbrB_sf"/>
</dbReference>
<proteinExistence type="predicted"/>